<keyword evidence="4" id="KW-1185">Reference proteome</keyword>
<dbReference type="VEuPathDB" id="VectorBase:GBRI044778"/>
<feature type="region of interest" description="Disordered" evidence="1">
    <location>
        <begin position="73"/>
        <end position="96"/>
    </location>
</feature>
<dbReference type="EnsemblMetazoa" id="GBRI044778-RA">
    <property type="protein sequence ID" value="GBRI044778-PA"/>
    <property type="gene ID" value="GBRI044778"/>
</dbReference>
<name>A0A1A9X5C0_9MUSC</name>
<sequence>MFRPSSNKRKEEEENCYSSVSEFKFVSIRDLASETTPLCLRLYKRVPKKEFSCPFAEIAPSIASKSRTSLVSSSDGGILAEGETSSETSRGSEDSPPCDLGLVERLLLTHPVWFLPGIQRSGAVHFLQGKEEGTCRSIDRLLFHDTERSRYLILLPIPHLHVCSTNVDKKLQSLRKMLRKHTSSSSSLVLLVLVMVMAMAAVMVAAADSITIVLLMLVLTMTSFRREKSVWEDDYKI</sequence>
<evidence type="ECO:0000313" key="4">
    <source>
        <dbReference type="Proteomes" id="UP000091820"/>
    </source>
</evidence>
<accession>A0A1A9X5C0</accession>
<feature type="transmembrane region" description="Helical" evidence="2">
    <location>
        <begin position="188"/>
        <end position="219"/>
    </location>
</feature>
<evidence type="ECO:0000313" key="3">
    <source>
        <dbReference type="EnsemblMetazoa" id="GBRI044778-PA"/>
    </source>
</evidence>
<dbReference type="STRING" id="37001.A0A1A9X5C0"/>
<organism evidence="3 4">
    <name type="scientific">Glossina brevipalpis</name>
    <dbReference type="NCBI Taxonomy" id="37001"/>
    <lineage>
        <taxon>Eukaryota</taxon>
        <taxon>Metazoa</taxon>
        <taxon>Ecdysozoa</taxon>
        <taxon>Arthropoda</taxon>
        <taxon>Hexapoda</taxon>
        <taxon>Insecta</taxon>
        <taxon>Pterygota</taxon>
        <taxon>Neoptera</taxon>
        <taxon>Endopterygota</taxon>
        <taxon>Diptera</taxon>
        <taxon>Brachycera</taxon>
        <taxon>Muscomorpha</taxon>
        <taxon>Hippoboscoidea</taxon>
        <taxon>Glossinidae</taxon>
        <taxon>Glossina</taxon>
    </lineage>
</organism>
<keyword evidence="2" id="KW-0812">Transmembrane</keyword>
<reference evidence="4" key="1">
    <citation type="submission" date="2014-03" db="EMBL/GenBank/DDBJ databases">
        <authorList>
            <person name="Aksoy S."/>
            <person name="Warren W."/>
            <person name="Wilson R.K."/>
        </authorList>
    </citation>
    <scope>NUCLEOTIDE SEQUENCE [LARGE SCALE GENOMIC DNA]</scope>
    <source>
        <strain evidence="4">IAEA</strain>
    </source>
</reference>
<keyword evidence="2" id="KW-0472">Membrane</keyword>
<dbReference type="AlphaFoldDB" id="A0A1A9X5C0"/>
<protein>
    <submittedName>
        <fullName evidence="3">Uncharacterized protein</fullName>
    </submittedName>
</protein>
<reference evidence="3" key="2">
    <citation type="submission" date="2020-05" db="UniProtKB">
        <authorList>
            <consortium name="EnsemblMetazoa"/>
        </authorList>
    </citation>
    <scope>IDENTIFICATION</scope>
    <source>
        <strain evidence="3">IAEA</strain>
    </source>
</reference>
<evidence type="ECO:0000256" key="2">
    <source>
        <dbReference type="SAM" id="Phobius"/>
    </source>
</evidence>
<evidence type="ECO:0000256" key="1">
    <source>
        <dbReference type="SAM" id="MobiDB-lite"/>
    </source>
</evidence>
<dbReference type="Proteomes" id="UP000091820">
    <property type="component" value="Unassembled WGS sequence"/>
</dbReference>
<keyword evidence="2" id="KW-1133">Transmembrane helix</keyword>
<proteinExistence type="predicted"/>